<dbReference type="SUPFAM" id="SSF54427">
    <property type="entry name" value="NTF2-like"/>
    <property type="match status" value="1"/>
</dbReference>
<accession>A0ABS4DG09</accession>
<evidence type="ECO:0000313" key="1">
    <source>
        <dbReference type="EMBL" id="MBP1468357.1"/>
    </source>
</evidence>
<keyword evidence="2" id="KW-1185">Reference proteome</keyword>
<dbReference type="Gene3D" id="3.10.450.50">
    <property type="match status" value="1"/>
</dbReference>
<dbReference type="PANTHER" id="PTHR38436">
    <property type="entry name" value="POLYKETIDE CYCLASE SNOAL-LIKE DOMAIN"/>
    <property type="match status" value="1"/>
</dbReference>
<sequence>MGTSTTAYLVTQVMGDLVNVGRLAVLDQVATENLCVHVPQADTPLCGREAVKRAFSRARAAFPDAYVLIDEMLSSSDQAMVRWTGRATHRGVFWGMPATGTLVTLSGIMCFHSSDGRIAELRLFFDALSLYQQLGGSLPAASA</sequence>
<protein>
    <submittedName>
        <fullName evidence="1">Ester cyclase</fullName>
    </submittedName>
</protein>
<name>A0ABS4DG09_9CHLR</name>
<gene>
    <name evidence="1" type="ORF">EYB53_021780</name>
</gene>
<dbReference type="Pfam" id="PF07366">
    <property type="entry name" value="SnoaL"/>
    <property type="match status" value="1"/>
</dbReference>
<proteinExistence type="predicted"/>
<dbReference type="InterPro" id="IPR009959">
    <property type="entry name" value="Cyclase_SnoaL-like"/>
</dbReference>
<dbReference type="EMBL" id="SIJK02000065">
    <property type="protein sequence ID" value="MBP1468357.1"/>
    <property type="molecule type" value="Genomic_DNA"/>
</dbReference>
<comment type="caution">
    <text evidence="1">The sequence shown here is derived from an EMBL/GenBank/DDBJ whole genome shotgun (WGS) entry which is preliminary data.</text>
</comment>
<dbReference type="RefSeq" id="WP_167857543.1">
    <property type="nucleotide sequence ID" value="NZ_SIJK02000065.1"/>
</dbReference>
<organism evidence="1 2">
    <name type="scientific">Candidatus Chloroploca mongolica</name>
    <dbReference type="NCBI Taxonomy" id="2528176"/>
    <lineage>
        <taxon>Bacteria</taxon>
        <taxon>Bacillati</taxon>
        <taxon>Chloroflexota</taxon>
        <taxon>Chloroflexia</taxon>
        <taxon>Chloroflexales</taxon>
        <taxon>Chloroflexineae</taxon>
        <taxon>Oscillochloridaceae</taxon>
        <taxon>Candidatus Chloroploca</taxon>
    </lineage>
</organism>
<evidence type="ECO:0000313" key="2">
    <source>
        <dbReference type="Proteomes" id="UP001193081"/>
    </source>
</evidence>
<dbReference type="PANTHER" id="PTHR38436:SF1">
    <property type="entry name" value="ESTER CYCLASE"/>
    <property type="match status" value="1"/>
</dbReference>
<dbReference type="Proteomes" id="UP001193081">
    <property type="component" value="Unassembled WGS sequence"/>
</dbReference>
<reference evidence="1 2" key="1">
    <citation type="submission" date="2021-03" db="EMBL/GenBank/DDBJ databases">
        <authorList>
            <person name="Grouzdev D.S."/>
        </authorList>
    </citation>
    <scope>NUCLEOTIDE SEQUENCE [LARGE SCALE GENOMIC DNA]</scope>
    <source>
        <strain evidence="1 2">M50-1</strain>
    </source>
</reference>
<dbReference type="InterPro" id="IPR032710">
    <property type="entry name" value="NTF2-like_dom_sf"/>
</dbReference>